<keyword evidence="2" id="KW-1133">Transmembrane helix</keyword>
<dbReference type="GO" id="GO:0016491">
    <property type="term" value="F:oxidoreductase activity"/>
    <property type="evidence" value="ECO:0007669"/>
    <property type="project" value="UniProtKB-KW"/>
</dbReference>
<dbReference type="OrthoDB" id="2898509at2759"/>
<keyword evidence="2" id="KW-0812">Transmembrane</keyword>
<evidence type="ECO:0000256" key="2">
    <source>
        <dbReference type="SAM" id="Phobius"/>
    </source>
</evidence>
<dbReference type="InterPro" id="IPR036291">
    <property type="entry name" value="NAD(P)-bd_dom_sf"/>
</dbReference>
<dbReference type="FunFam" id="3.40.50.720:FF:000637">
    <property type="entry name" value="Uncharacterized oxidoreductase C736.13"/>
    <property type="match status" value="1"/>
</dbReference>
<protein>
    <recommendedName>
        <fullName evidence="5">Ketoreductase (KR) domain-containing protein</fullName>
    </recommendedName>
</protein>
<dbReference type="HOGENOM" id="CLU_044999_0_0_1"/>
<dbReference type="STRING" id="933388.S7ZMF4"/>
<dbReference type="eggNOG" id="KOG1208">
    <property type="taxonomic scope" value="Eukaryota"/>
</dbReference>
<organism evidence="3 4">
    <name type="scientific">Penicillium oxalicum (strain 114-2 / CGMCC 5302)</name>
    <name type="common">Penicillium decumbens</name>
    <dbReference type="NCBI Taxonomy" id="933388"/>
    <lineage>
        <taxon>Eukaryota</taxon>
        <taxon>Fungi</taxon>
        <taxon>Dikarya</taxon>
        <taxon>Ascomycota</taxon>
        <taxon>Pezizomycotina</taxon>
        <taxon>Eurotiomycetes</taxon>
        <taxon>Eurotiomycetidae</taxon>
        <taxon>Eurotiales</taxon>
        <taxon>Aspergillaceae</taxon>
        <taxon>Penicillium</taxon>
    </lineage>
</organism>
<keyword evidence="4" id="KW-1185">Reference proteome</keyword>
<dbReference type="PANTHER" id="PTHR47534:SF2">
    <property type="entry name" value="KETOREDUCTASE (KR) DOMAIN-CONTAINING PROTEIN-RELATED"/>
    <property type="match status" value="1"/>
</dbReference>
<accession>S7ZMF4</accession>
<dbReference type="Pfam" id="PF00106">
    <property type="entry name" value="adh_short"/>
    <property type="match status" value="1"/>
</dbReference>
<evidence type="ECO:0000256" key="1">
    <source>
        <dbReference type="ARBA" id="ARBA00023002"/>
    </source>
</evidence>
<dbReference type="PhylomeDB" id="S7ZMF4"/>
<evidence type="ECO:0008006" key="5">
    <source>
        <dbReference type="Google" id="ProtNLM"/>
    </source>
</evidence>
<dbReference type="SUPFAM" id="SSF51735">
    <property type="entry name" value="NAD(P)-binding Rossmann-fold domains"/>
    <property type="match status" value="1"/>
</dbReference>
<evidence type="ECO:0000313" key="3">
    <source>
        <dbReference type="EMBL" id="EPS29831.1"/>
    </source>
</evidence>
<dbReference type="EMBL" id="KB644412">
    <property type="protein sequence ID" value="EPS29831.1"/>
    <property type="molecule type" value="Genomic_DNA"/>
</dbReference>
<proteinExistence type="predicted"/>
<dbReference type="InterPro" id="IPR052228">
    <property type="entry name" value="Sec_Metab_Biosynth_Oxidored"/>
</dbReference>
<dbReference type="InterPro" id="IPR002347">
    <property type="entry name" value="SDR_fam"/>
</dbReference>
<reference evidence="3 4" key="1">
    <citation type="journal article" date="2013" name="PLoS ONE">
        <title>Genomic and secretomic analyses reveal unique features of the lignocellulolytic enzyme system of Penicillium decumbens.</title>
        <authorList>
            <person name="Liu G."/>
            <person name="Zhang L."/>
            <person name="Wei X."/>
            <person name="Zou G."/>
            <person name="Qin Y."/>
            <person name="Ma L."/>
            <person name="Li J."/>
            <person name="Zheng H."/>
            <person name="Wang S."/>
            <person name="Wang C."/>
            <person name="Xun L."/>
            <person name="Zhao G.-P."/>
            <person name="Zhou Z."/>
            <person name="Qu Y."/>
        </authorList>
    </citation>
    <scope>NUCLEOTIDE SEQUENCE [LARGE SCALE GENOMIC DNA]</scope>
    <source>
        <strain evidence="4">114-2 / CGMCC 5302</strain>
    </source>
</reference>
<dbReference type="Proteomes" id="UP000019376">
    <property type="component" value="Unassembled WGS sequence"/>
</dbReference>
<keyword evidence="2" id="KW-0472">Membrane</keyword>
<dbReference type="Gene3D" id="3.40.50.720">
    <property type="entry name" value="NAD(P)-binding Rossmann-like Domain"/>
    <property type="match status" value="1"/>
</dbReference>
<keyword evidence="1" id="KW-0560">Oxidoreductase</keyword>
<dbReference type="PANTHER" id="PTHR47534">
    <property type="entry name" value="YALI0E05731P"/>
    <property type="match status" value="1"/>
</dbReference>
<gene>
    <name evidence="3" type="ORF">PDE_04781</name>
</gene>
<feature type="transmembrane region" description="Helical" evidence="2">
    <location>
        <begin position="20"/>
        <end position="41"/>
    </location>
</feature>
<evidence type="ECO:0000313" key="4">
    <source>
        <dbReference type="Proteomes" id="UP000019376"/>
    </source>
</evidence>
<sequence length="361" mass="39145">MVSLQAVRAHNATLKTLTSSLTAVFVGGTSGIALSTACALARHTRSPKIYLIGRSQSAADAAIASLKSINASAQPIFLQTDISLLQNVDRVCAQIATTEKRLNLLFMTPGYLTLKGRDETIEGLDRKFVLHYYARMRFLTNLLPLLDAAARQADWESPASPDGDGGEMKIVHAGLSRVVSVLDPMVAVRAGGPGTLDFDDLSLKHTFSLKTCGWHASLMGDFFLERMAVKAPRTSFVHAYPSGVATGVLRELPAGRLLGALLTPLMRPFLVPLEESGERHLYAATSGRYPPRAEGEAREGDIAVGSDGTQGSGCYWLSWDGEVFPPNEKLERTREQGAPEKVMQHTEEVFEQVCVQGKTYP</sequence>
<name>S7ZMF4_PENO1</name>
<dbReference type="AlphaFoldDB" id="S7ZMF4"/>